<protein>
    <submittedName>
        <fullName evidence="8">Threonine/homoserine/homoserine lactone efflux protein</fullName>
    </submittedName>
</protein>
<evidence type="ECO:0000256" key="3">
    <source>
        <dbReference type="ARBA" id="ARBA00022692"/>
    </source>
</evidence>
<dbReference type="Pfam" id="PF01810">
    <property type="entry name" value="LysE"/>
    <property type="match status" value="1"/>
</dbReference>
<evidence type="ECO:0000256" key="7">
    <source>
        <dbReference type="SAM" id="Phobius"/>
    </source>
</evidence>
<comment type="caution">
    <text evidence="8">The sequence shown here is derived from an EMBL/GenBank/DDBJ whole genome shotgun (WGS) entry which is preliminary data.</text>
</comment>
<evidence type="ECO:0000313" key="8">
    <source>
        <dbReference type="EMBL" id="MDQ1022534.1"/>
    </source>
</evidence>
<evidence type="ECO:0000256" key="1">
    <source>
        <dbReference type="ARBA" id="ARBA00004651"/>
    </source>
</evidence>
<dbReference type="EMBL" id="JAUSZI010000002">
    <property type="protein sequence ID" value="MDQ1022534.1"/>
    <property type="molecule type" value="Genomic_DNA"/>
</dbReference>
<feature type="transmembrane region" description="Helical" evidence="7">
    <location>
        <begin position="78"/>
        <end position="96"/>
    </location>
</feature>
<dbReference type="PIRSF" id="PIRSF006324">
    <property type="entry name" value="LeuE"/>
    <property type="match status" value="1"/>
</dbReference>
<comment type="subcellular location">
    <subcellularLocation>
        <location evidence="1">Cell membrane</location>
        <topology evidence="1">Multi-pass membrane protein</topology>
    </subcellularLocation>
</comment>
<dbReference type="Proteomes" id="UP001230328">
    <property type="component" value="Unassembled WGS sequence"/>
</dbReference>
<keyword evidence="5 7" id="KW-0472">Membrane</keyword>
<dbReference type="InterPro" id="IPR001123">
    <property type="entry name" value="LeuE-type"/>
</dbReference>
<dbReference type="PANTHER" id="PTHR30086:SF20">
    <property type="entry name" value="ARGININE EXPORTER PROTEIN ARGO-RELATED"/>
    <property type="match status" value="1"/>
</dbReference>
<feature type="transmembrane region" description="Helical" evidence="7">
    <location>
        <begin position="44"/>
        <end position="66"/>
    </location>
</feature>
<sequence>MISDVEWTTFFPAALLLAATPGANQLLALRNGLRYGWVSAVSASLGRFTAFALMVVAVAAGLEAVLTASELAFNVIKWCGVVYLVWLGLRTVLTAVRHGGGQPDQRAAGRPAEGDGRRHDGPSAWRLARQEFVVAASNPKALILFTVFLPQFLTRDAGGAAIPLLALGVAYIGVEFCCAFGYAALGSRLKSMGITRRARRLLDALTGAAMLGLAGWLATEQH</sequence>
<feature type="transmembrane region" description="Helical" evidence="7">
    <location>
        <begin position="201"/>
        <end position="219"/>
    </location>
</feature>
<keyword evidence="4 7" id="KW-1133">Transmembrane helix</keyword>
<gene>
    <name evidence="8" type="ORF">QF035_000116</name>
</gene>
<keyword evidence="3 7" id="KW-0812">Transmembrane</keyword>
<accession>A0ABU0SG59</accession>
<keyword evidence="2" id="KW-1003">Cell membrane</keyword>
<keyword evidence="9" id="KW-1185">Reference proteome</keyword>
<dbReference type="PANTHER" id="PTHR30086">
    <property type="entry name" value="ARGININE EXPORTER PROTEIN ARGO"/>
    <property type="match status" value="1"/>
</dbReference>
<evidence type="ECO:0000256" key="6">
    <source>
        <dbReference type="SAM" id="MobiDB-lite"/>
    </source>
</evidence>
<organism evidence="8 9">
    <name type="scientific">Streptomyces umbrinus</name>
    <dbReference type="NCBI Taxonomy" id="67370"/>
    <lineage>
        <taxon>Bacteria</taxon>
        <taxon>Bacillati</taxon>
        <taxon>Actinomycetota</taxon>
        <taxon>Actinomycetes</taxon>
        <taxon>Kitasatosporales</taxon>
        <taxon>Streptomycetaceae</taxon>
        <taxon>Streptomyces</taxon>
        <taxon>Streptomyces phaeochromogenes group</taxon>
    </lineage>
</organism>
<feature type="transmembrane region" description="Helical" evidence="7">
    <location>
        <begin position="160"/>
        <end position="185"/>
    </location>
</feature>
<dbReference type="RefSeq" id="WP_307517398.1">
    <property type="nucleotide sequence ID" value="NZ_JAUSZI010000002.1"/>
</dbReference>
<evidence type="ECO:0000313" key="9">
    <source>
        <dbReference type="Proteomes" id="UP001230328"/>
    </source>
</evidence>
<name>A0ABU0SG59_9ACTN</name>
<reference evidence="8 9" key="1">
    <citation type="submission" date="2023-07" db="EMBL/GenBank/DDBJ databases">
        <title>Comparative genomics of wheat-associated soil bacteria to identify genetic determinants of phenazine resistance.</title>
        <authorList>
            <person name="Mouncey N."/>
        </authorList>
    </citation>
    <scope>NUCLEOTIDE SEQUENCE [LARGE SCALE GENOMIC DNA]</scope>
    <source>
        <strain evidence="8 9">V2I4</strain>
    </source>
</reference>
<evidence type="ECO:0000256" key="2">
    <source>
        <dbReference type="ARBA" id="ARBA00022475"/>
    </source>
</evidence>
<evidence type="ECO:0000256" key="5">
    <source>
        <dbReference type="ARBA" id="ARBA00023136"/>
    </source>
</evidence>
<evidence type="ECO:0000256" key="4">
    <source>
        <dbReference type="ARBA" id="ARBA00022989"/>
    </source>
</evidence>
<feature type="region of interest" description="Disordered" evidence="6">
    <location>
        <begin position="99"/>
        <end position="120"/>
    </location>
</feature>
<proteinExistence type="predicted"/>